<proteinExistence type="predicted"/>
<dbReference type="AlphaFoldDB" id="A0A1S0TS82"/>
<dbReference type="EMBL" id="JH712271">
    <property type="protein sequence ID" value="EFO18942.1"/>
    <property type="molecule type" value="Genomic_DNA"/>
</dbReference>
<dbReference type="KEGG" id="loa:LOAG_09554"/>
<feature type="region of interest" description="Disordered" evidence="1">
    <location>
        <begin position="1"/>
        <end position="21"/>
    </location>
</feature>
<evidence type="ECO:0000313" key="2">
    <source>
        <dbReference type="EMBL" id="EFO18942.1"/>
    </source>
</evidence>
<organism evidence="2">
    <name type="scientific">Loa loa</name>
    <name type="common">Eye worm</name>
    <name type="synonym">Filaria loa</name>
    <dbReference type="NCBI Taxonomy" id="7209"/>
    <lineage>
        <taxon>Eukaryota</taxon>
        <taxon>Metazoa</taxon>
        <taxon>Ecdysozoa</taxon>
        <taxon>Nematoda</taxon>
        <taxon>Chromadorea</taxon>
        <taxon>Rhabditida</taxon>
        <taxon>Spirurina</taxon>
        <taxon>Spiruromorpha</taxon>
        <taxon>Filarioidea</taxon>
        <taxon>Onchocercidae</taxon>
        <taxon>Loa</taxon>
    </lineage>
</organism>
<dbReference type="CTD" id="9946992"/>
<dbReference type="GeneID" id="9946992"/>
<sequence>MQFQNQPPYTEETSSRTYNTSNILLESNSKSSVKRSKIKSGAKLKSNSKKLLRIRKSNFKLDIKIMSFKSDGEIRYDETRESTFKPDIKAKQDVMQYQETNKITNQKTKLSFSYLGQQVLVIKH</sequence>
<evidence type="ECO:0000256" key="1">
    <source>
        <dbReference type="SAM" id="MobiDB-lite"/>
    </source>
</evidence>
<dbReference type="RefSeq" id="XP_003145129.1">
    <property type="nucleotide sequence ID" value="XM_003145081.1"/>
</dbReference>
<dbReference type="InParanoid" id="A0A1S0TS82"/>
<accession>A0A1S0TS82</accession>
<protein>
    <submittedName>
        <fullName evidence="2">Uncharacterized protein</fullName>
    </submittedName>
</protein>
<reference evidence="2" key="1">
    <citation type="submission" date="2012-04" db="EMBL/GenBank/DDBJ databases">
        <title>The Genome Sequence of Loa loa.</title>
        <authorList>
            <consortium name="The Broad Institute Genome Sequencing Platform"/>
            <consortium name="Broad Institute Genome Sequencing Center for Infectious Disease"/>
            <person name="Nutman T.B."/>
            <person name="Fink D.L."/>
            <person name="Russ C."/>
            <person name="Young S."/>
            <person name="Zeng Q."/>
            <person name="Gargeya S."/>
            <person name="Alvarado L."/>
            <person name="Berlin A."/>
            <person name="Chapman S.B."/>
            <person name="Chen Z."/>
            <person name="Freedman E."/>
            <person name="Gellesch M."/>
            <person name="Goldberg J."/>
            <person name="Griggs A."/>
            <person name="Gujja S."/>
            <person name="Heilman E.R."/>
            <person name="Heiman D."/>
            <person name="Howarth C."/>
            <person name="Mehta T."/>
            <person name="Neiman D."/>
            <person name="Pearson M."/>
            <person name="Roberts A."/>
            <person name="Saif S."/>
            <person name="Shea T."/>
            <person name="Shenoy N."/>
            <person name="Sisk P."/>
            <person name="Stolte C."/>
            <person name="Sykes S."/>
            <person name="White J."/>
            <person name="Yandava C."/>
            <person name="Haas B."/>
            <person name="Henn M.R."/>
            <person name="Nusbaum C."/>
            <person name="Birren B."/>
        </authorList>
    </citation>
    <scope>NUCLEOTIDE SEQUENCE [LARGE SCALE GENOMIC DNA]</scope>
</reference>
<name>A0A1S0TS82_LOALO</name>
<gene>
    <name evidence="2" type="ORF">LOAG_09554</name>
</gene>